<reference evidence="1" key="1">
    <citation type="journal article" date="2020" name="Stud. Mycol.">
        <title>101 Dothideomycetes genomes: a test case for predicting lifestyles and emergence of pathogens.</title>
        <authorList>
            <person name="Haridas S."/>
            <person name="Albert R."/>
            <person name="Binder M."/>
            <person name="Bloem J."/>
            <person name="Labutti K."/>
            <person name="Salamov A."/>
            <person name="Andreopoulos B."/>
            <person name="Baker S."/>
            <person name="Barry K."/>
            <person name="Bills G."/>
            <person name="Bluhm B."/>
            <person name="Cannon C."/>
            <person name="Castanera R."/>
            <person name="Culley D."/>
            <person name="Daum C."/>
            <person name="Ezra D."/>
            <person name="Gonzalez J."/>
            <person name="Henrissat B."/>
            <person name="Kuo A."/>
            <person name="Liang C."/>
            <person name="Lipzen A."/>
            <person name="Lutzoni F."/>
            <person name="Magnuson J."/>
            <person name="Mondo S."/>
            <person name="Nolan M."/>
            <person name="Ohm R."/>
            <person name="Pangilinan J."/>
            <person name="Park H.-J."/>
            <person name="Ramirez L."/>
            <person name="Alfaro M."/>
            <person name="Sun H."/>
            <person name="Tritt A."/>
            <person name="Yoshinaga Y."/>
            <person name="Zwiers L.-H."/>
            <person name="Turgeon B."/>
            <person name="Goodwin S."/>
            <person name="Spatafora J."/>
            <person name="Crous P."/>
            <person name="Grigoriev I."/>
        </authorList>
    </citation>
    <scope>NUCLEOTIDE SEQUENCE</scope>
    <source>
        <strain evidence="1">Tuck. ex Michener</strain>
    </source>
</reference>
<organism evidence="1 2">
    <name type="scientific">Viridothelium virens</name>
    <name type="common">Speckled blister lichen</name>
    <name type="synonym">Trypethelium virens</name>
    <dbReference type="NCBI Taxonomy" id="1048519"/>
    <lineage>
        <taxon>Eukaryota</taxon>
        <taxon>Fungi</taxon>
        <taxon>Dikarya</taxon>
        <taxon>Ascomycota</taxon>
        <taxon>Pezizomycotina</taxon>
        <taxon>Dothideomycetes</taxon>
        <taxon>Dothideomycetes incertae sedis</taxon>
        <taxon>Trypetheliales</taxon>
        <taxon>Trypetheliaceae</taxon>
        <taxon>Viridothelium</taxon>
    </lineage>
</organism>
<evidence type="ECO:0000313" key="1">
    <source>
        <dbReference type="EMBL" id="KAF2237685.1"/>
    </source>
</evidence>
<accession>A0A6A6HHS4</accession>
<protein>
    <submittedName>
        <fullName evidence="1">Uncharacterized protein</fullName>
    </submittedName>
</protein>
<gene>
    <name evidence="1" type="ORF">EV356DRAFT_383226</name>
</gene>
<name>A0A6A6HHS4_VIRVR</name>
<keyword evidence="2" id="KW-1185">Reference proteome</keyword>
<evidence type="ECO:0000313" key="2">
    <source>
        <dbReference type="Proteomes" id="UP000800092"/>
    </source>
</evidence>
<proteinExistence type="predicted"/>
<dbReference type="EMBL" id="ML991779">
    <property type="protein sequence ID" value="KAF2237685.1"/>
    <property type="molecule type" value="Genomic_DNA"/>
</dbReference>
<sequence>MECLATVVLCLDTARRGYATLLFVPAAGHDKWWAKPKASLFKCIRDVSRPDFNFYLPMLCPAKTIGVSIVDNEAATAQSWRGPRDPTKAPSRRLMQQFHGRARIDWSITRLNLSIRLVRGLTVPTYESLPRLLVFATAGSTDYRNNGLTDHDLLWLTAPLVHPDTGKLTCVTSSSVRQIQCLQKS</sequence>
<dbReference type="AlphaFoldDB" id="A0A6A6HHS4"/>
<dbReference type="Proteomes" id="UP000800092">
    <property type="component" value="Unassembled WGS sequence"/>
</dbReference>